<protein>
    <submittedName>
        <fullName evidence="7">ABC-type polysaccharide/polyol phosphate transport system ATPase subunit</fullName>
    </submittedName>
</protein>
<evidence type="ECO:0000259" key="6">
    <source>
        <dbReference type="PROSITE" id="PS50893"/>
    </source>
</evidence>
<dbReference type="GO" id="GO:0005524">
    <property type="term" value="F:ATP binding"/>
    <property type="evidence" value="ECO:0007669"/>
    <property type="project" value="UniProtKB-KW"/>
</dbReference>
<dbReference type="InterPro" id="IPR017871">
    <property type="entry name" value="ABC_transporter-like_CS"/>
</dbReference>
<dbReference type="Gene3D" id="3.40.50.300">
    <property type="entry name" value="P-loop containing nucleotide triphosphate hydrolases"/>
    <property type="match status" value="1"/>
</dbReference>
<proteinExistence type="inferred from homology"/>
<gene>
    <name evidence="7" type="ORF">FHR92_003257</name>
</gene>
<dbReference type="Pfam" id="PF14524">
    <property type="entry name" value="Wzt_C"/>
    <property type="match status" value="1"/>
</dbReference>
<dbReference type="InterPro" id="IPR027417">
    <property type="entry name" value="P-loop_NTPase"/>
</dbReference>
<keyword evidence="5" id="KW-1278">Translocase</keyword>
<keyword evidence="3" id="KW-0547">Nucleotide-binding</keyword>
<keyword evidence="2" id="KW-0813">Transport</keyword>
<dbReference type="InterPro" id="IPR029439">
    <property type="entry name" value="Wzt_C"/>
</dbReference>
<dbReference type="Pfam" id="PF00005">
    <property type="entry name" value="ABC_tran"/>
    <property type="match status" value="1"/>
</dbReference>
<dbReference type="InterPro" id="IPR050683">
    <property type="entry name" value="Bact_Polysacc_Export_ATP-bd"/>
</dbReference>
<name>A0A7W3XSI7_9BACL</name>
<dbReference type="InterPro" id="IPR003593">
    <property type="entry name" value="AAA+_ATPase"/>
</dbReference>
<comment type="similarity">
    <text evidence="1">Belongs to the ABC transporter superfamily.</text>
</comment>
<accession>A0A7W3XSI7</accession>
<evidence type="ECO:0000313" key="7">
    <source>
        <dbReference type="EMBL" id="MBA9086777.1"/>
    </source>
</evidence>
<dbReference type="CDD" id="cd10147">
    <property type="entry name" value="Wzt_C-like"/>
    <property type="match status" value="1"/>
</dbReference>
<keyword evidence="4" id="KW-0067">ATP-binding</keyword>
<evidence type="ECO:0000256" key="4">
    <source>
        <dbReference type="ARBA" id="ARBA00022840"/>
    </source>
</evidence>
<dbReference type="PROSITE" id="PS50893">
    <property type="entry name" value="ABC_TRANSPORTER_2"/>
    <property type="match status" value="1"/>
</dbReference>
<evidence type="ECO:0000256" key="5">
    <source>
        <dbReference type="ARBA" id="ARBA00022967"/>
    </source>
</evidence>
<dbReference type="GO" id="GO:0140359">
    <property type="term" value="F:ABC-type transporter activity"/>
    <property type="evidence" value="ECO:0007669"/>
    <property type="project" value="InterPro"/>
</dbReference>
<comment type="caution">
    <text evidence="7">The sequence shown here is derived from an EMBL/GenBank/DDBJ whole genome shotgun (WGS) entry which is preliminary data.</text>
</comment>
<evidence type="ECO:0000256" key="1">
    <source>
        <dbReference type="ARBA" id="ARBA00005417"/>
    </source>
</evidence>
<dbReference type="PANTHER" id="PTHR46743">
    <property type="entry name" value="TEICHOIC ACIDS EXPORT ATP-BINDING PROTEIN TAGH"/>
    <property type="match status" value="1"/>
</dbReference>
<reference evidence="7 8" key="1">
    <citation type="submission" date="2020-08" db="EMBL/GenBank/DDBJ databases">
        <title>Genomic Encyclopedia of Type Strains, Phase III (KMG-III): the genomes of soil and plant-associated and newly described type strains.</title>
        <authorList>
            <person name="Whitman W."/>
        </authorList>
    </citation>
    <scope>NUCLEOTIDE SEQUENCE [LARGE SCALE GENOMIC DNA]</scope>
    <source>
        <strain evidence="7 8">CECT 8693</strain>
    </source>
</reference>
<dbReference type="PROSITE" id="PS00211">
    <property type="entry name" value="ABC_TRANSPORTER_1"/>
    <property type="match status" value="1"/>
</dbReference>
<dbReference type="SUPFAM" id="SSF52540">
    <property type="entry name" value="P-loop containing nucleoside triphosphate hydrolases"/>
    <property type="match status" value="1"/>
</dbReference>
<dbReference type="RefSeq" id="WP_182537170.1">
    <property type="nucleotide sequence ID" value="NZ_JACJIP010000022.1"/>
</dbReference>
<dbReference type="Gene3D" id="2.70.50.60">
    <property type="entry name" value="abc- transporter (atp binding component) like domain"/>
    <property type="match status" value="1"/>
</dbReference>
<dbReference type="EMBL" id="JACJIP010000022">
    <property type="protein sequence ID" value="MBA9086777.1"/>
    <property type="molecule type" value="Genomic_DNA"/>
</dbReference>
<dbReference type="SMART" id="SM00382">
    <property type="entry name" value="AAA"/>
    <property type="match status" value="1"/>
</dbReference>
<dbReference type="CDD" id="cd03220">
    <property type="entry name" value="ABC_KpsT_Wzt"/>
    <property type="match status" value="1"/>
</dbReference>
<dbReference type="GO" id="GO:0016887">
    <property type="term" value="F:ATP hydrolysis activity"/>
    <property type="evidence" value="ECO:0007669"/>
    <property type="project" value="InterPro"/>
</dbReference>
<feature type="domain" description="ABC transporter" evidence="6">
    <location>
        <begin position="8"/>
        <end position="249"/>
    </location>
</feature>
<dbReference type="InterPro" id="IPR015860">
    <property type="entry name" value="ABC_transpr_TagH-like"/>
</dbReference>
<dbReference type="InterPro" id="IPR003439">
    <property type="entry name" value="ABC_transporter-like_ATP-bd"/>
</dbReference>
<evidence type="ECO:0000256" key="3">
    <source>
        <dbReference type="ARBA" id="ARBA00022741"/>
    </source>
</evidence>
<organism evidence="7 8">
    <name type="scientific">Fontibacillus solani</name>
    <dbReference type="NCBI Taxonomy" id="1572857"/>
    <lineage>
        <taxon>Bacteria</taxon>
        <taxon>Bacillati</taxon>
        <taxon>Bacillota</taxon>
        <taxon>Bacilli</taxon>
        <taxon>Bacillales</taxon>
        <taxon>Paenibacillaceae</taxon>
        <taxon>Fontibacillus</taxon>
    </lineage>
</organism>
<dbReference type="Proteomes" id="UP000567067">
    <property type="component" value="Unassembled WGS sequence"/>
</dbReference>
<dbReference type="GO" id="GO:0016020">
    <property type="term" value="C:membrane"/>
    <property type="evidence" value="ECO:0007669"/>
    <property type="project" value="InterPro"/>
</dbReference>
<dbReference type="PANTHER" id="PTHR46743:SF2">
    <property type="entry name" value="TEICHOIC ACIDS EXPORT ATP-BINDING PROTEIN TAGH"/>
    <property type="match status" value="1"/>
</dbReference>
<evidence type="ECO:0000313" key="8">
    <source>
        <dbReference type="Proteomes" id="UP000567067"/>
    </source>
</evidence>
<dbReference type="AlphaFoldDB" id="A0A7W3XSI7"/>
<evidence type="ECO:0000256" key="2">
    <source>
        <dbReference type="ARBA" id="ARBA00022448"/>
    </source>
</evidence>
<sequence>MEENDTIISVENVVKIYKLYNQTSDRLKEAILPRKKKWHKEFRALDGVSFKVSKGEIVGVIGKNGSGKSTLLKLITGVLQPTSGSVVVNGKVSALLELGAGFNPEYTGMENIFLNGTIMGYSKEEMDRKISKILAFADIGDFVYQPVKTYSSGMFARLAFAVAINVEPEILIIDEALSVGDAAFQAKCMKKMRDLMEQGCTILFVSHDTGAIKSLCNRVIYIENGEIKLEGDAGTVSDIYINDLRSNEGLLNRVNNIHPIESASKSSKAAKKFAEAVSNTRSGTGEAIVQYCALYNAKGEPCNEFDFNQKMTLRIEVISKIDLDEIVVGMHVRDKNQVELVGTNTRYEGINIKNVRANKLNIIEFSFANYLRSGYYTFTILLVDNIPTNKFFDRIDNVALFKSNDPPNQTRWSLMGIPMDVTLL</sequence>
<keyword evidence="8" id="KW-1185">Reference proteome</keyword>